<feature type="signal peptide" evidence="1">
    <location>
        <begin position="1"/>
        <end position="28"/>
    </location>
</feature>
<evidence type="ECO:0000313" key="2">
    <source>
        <dbReference type="EMBL" id="MBK1711375.1"/>
    </source>
</evidence>
<evidence type="ECO:0008006" key="4">
    <source>
        <dbReference type="Google" id="ProtNLM"/>
    </source>
</evidence>
<evidence type="ECO:0000313" key="3">
    <source>
        <dbReference type="Proteomes" id="UP001041814"/>
    </source>
</evidence>
<organism evidence="2 3">
    <name type="scientific">Rubrivivax gelatinosus</name>
    <name type="common">Rhodocyclus gelatinosus</name>
    <name type="synonym">Rhodopseudomonas gelatinosa</name>
    <dbReference type="NCBI Taxonomy" id="28068"/>
    <lineage>
        <taxon>Bacteria</taxon>
        <taxon>Pseudomonadati</taxon>
        <taxon>Pseudomonadota</taxon>
        <taxon>Betaproteobacteria</taxon>
        <taxon>Burkholderiales</taxon>
        <taxon>Sphaerotilaceae</taxon>
        <taxon>Rubrivivax</taxon>
    </lineage>
</organism>
<evidence type="ECO:0000256" key="1">
    <source>
        <dbReference type="SAM" id="SignalP"/>
    </source>
</evidence>
<name>A0ABS1DQY4_RUBGE</name>
<keyword evidence="3" id="KW-1185">Reference proteome</keyword>
<feature type="chain" id="PRO_5046230445" description="Lipoprotein" evidence="1">
    <location>
        <begin position="29"/>
        <end position="122"/>
    </location>
</feature>
<gene>
    <name evidence="2" type="ORF">CKO43_01105</name>
</gene>
<comment type="caution">
    <text evidence="2">The sequence shown here is derived from an EMBL/GenBank/DDBJ whole genome shotgun (WGS) entry which is preliminary data.</text>
</comment>
<keyword evidence="1" id="KW-0732">Signal</keyword>
<dbReference type="Proteomes" id="UP001041814">
    <property type="component" value="Unassembled WGS sequence"/>
</dbReference>
<sequence>MTVASLTSPRLLLLVLPALLPLGGCAGAAAASVTVYTAAGSRQCEAPPPEPQAAAVARLVAAGLEPRSPRCGHDGRMRAAMCGLADGRIVVVDLPASALDGARNLGWKPLSELPDARVQACD</sequence>
<reference evidence="2" key="2">
    <citation type="journal article" date="2020" name="Microorganisms">
        <title>Osmotic Adaptation and Compatible Solute Biosynthesis of Phototrophic Bacteria as Revealed from Genome Analyses.</title>
        <authorList>
            <person name="Imhoff J.F."/>
            <person name="Rahn T."/>
            <person name="Kunzel S."/>
            <person name="Keller A."/>
            <person name="Neulinger S.C."/>
        </authorList>
    </citation>
    <scope>NUCLEOTIDE SEQUENCE</scope>
    <source>
        <strain evidence="2">IM 151</strain>
    </source>
</reference>
<accession>A0ABS1DQY4</accession>
<proteinExistence type="predicted"/>
<dbReference type="EMBL" id="NRRU01000002">
    <property type="protein sequence ID" value="MBK1711375.1"/>
    <property type="molecule type" value="Genomic_DNA"/>
</dbReference>
<protein>
    <recommendedName>
        <fullName evidence="4">Lipoprotein</fullName>
    </recommendedName>
</protein>
<dbReference type="RefSeq" id="WP_200225525.1">
    <property type="nucleotide sequence ID" value="NZ_NRRT01000001.1"/>
</dbReference>
<reference evidence="2" key="1">
    <citation type="submission" date="2017-08" db="EMBL/GenBank/DDBJ databases">
        <authorList>
            <person name="Imhoff J.F."/>
            <person name="Rahn T."/>
            <person name="Kuenzel S."/>
            <person name="Neulinger S.C."/>
        </authorList>
    </citation>
    <scope>NUCLEOTIDE SEQUENCE</scope>
    <source>
        <strain evidence="2">IM 151</strain>
    </source>
</reference>